<proteinExistence type="predicted"/>
<feature type="compositionally biased region" description="Polar residues" evidence="1">
    <location>
        <begin position="1"/>
        <end position="11"/>
    </location>
</feature>
<dbReference type="Proteomes" id="UP000027265">
    <property type="component" value="Unassembled WGS sequence"/>
</dbReference>
<organism evidence="2 3">
    <name type="scientific">Jaapia argillacea MUCL 33604</name>
    <dbReference type="NCBI Taxonomy" id="933084"/>
    <lineage>
        <taxon>Eukaryota</taxon>
        <taxon>Fungi</taxon>
        <taxon>Dikarya</taxon>
        <taxon>Basidiomycota</taxon>
        <taxon>Agaricomycotina</taxon>
        <taxon>Agaricomycetes</taxon>
        <taxon>Agaricomycetidae</taxon>
        <taxon>Jaapiales</taxon>
        <taxon>Jaapiaceae</taxon>
        <taxon>Jaapia</taxon>
    </lineage>
</organism>
<dbReference type="EMBL" id="KL197710">
    <property type="protein sequence ID" value="KDQ62871.1"/>
    <property type="molecule type" value="Genomic_DNA"/>
</dbReference>
<gene>
    <name evidence="2" type="ORF">JAAARDRAFT_188516</name>
</gene>
<dbReference type="InParanoid" id="A0A067QJS9"/>
<keyword evidence="3" id="KW-1185">Reference proteome</keyword>
<feature type="region of interest" description="Disordered" evidence="1">
    <location>
        <begin position="1"/>
        <end position="49"/>
    </location>
</feature>
<dbReference type="AlphaFoldDB" id="A0A067QJS9"/>
<evidence type="ECO:0000313" key="2">
    <source>
        <dbReference type="EMBL" id="KDQ62871.1"/>
    </source>
</evidence>
<protein>
    <submittedName>
        <fullName evidence="2">Uncharacterized protein</fullName>
    </submittedName>
</protein>
<evidence type="ECO:0000256" key="1">
    <source>
        <dbReference type="SAM" id="MobiDB-lite"/>
    </source>
</evidence>
<name>A0A067QJS9_9AGAM</name>
<dbReference type="HOGENOM" id="CLU_976810_0_0_1"/>
<accession>A0A067QJS9</accession>
<evidence type="ECO:0000313" key="3">
    <source>
        <dbReference type="Proteomes" id="UP000027265"/>
    </source>
</evidence>
<sequence length="345" mass="38635">MSSTYSNNGYNGESPLIMSLPDLVPSTNSLPPYGSSRKEDNDSFDSIYYNPPAEVKREPLSPRIPTPLPPHIPTPIANHKANKSLTTMSPSTPLTEPPTLDNLWFSTSFRASYNVWGNTINNHKSPSPSPPLIRQSGRVLSIKCWNCNSPSYHPETPDYIRNPQPLPPVPTPTRSPVPIPTPPPRPWTPPTVIPAYVEPEVGLTFTWPPPPLQRMTARGPNGLLASAHAKHLDFLNEKEIQACHGVQAALELWMTWARLREQHVNARTGRDFPQIALVYRQAPPPPNNNLYIPRTVNFDGPLPTNNIRADIKEPIQLPELPGPSWDQWNKFTGSQQLAFQEKYWA</sequence>
<reference evidence="3" key="1">
    <citation type="journal article" date="2014" name="Proc. Natl. Acad. Sci. U.S.A.">
        <title>Extensive sampling of basidiomycete genomes demonstrates inadequacy of the white-rot/brown-rot paradigm for wood decay fungi.</title>
        <authorList>
            <person name="Riley R."/>
            <person name="Salamov A.A."/>
            <person name="Brown D.W."/>
            <person name="Nagy L.G."/>
            <person name="Floudas D."/>
            <person name="Held B.W."/>
            <person name="Levasseur A."/>
            <person name="Lombard V."/>
            <person name="Morin E."/>
            <person name="Otillar R."/>
            <person name="Lindquist E.A."/>
            <person name="Sun H."/>
            <person name="LaButti K.M."/>
            <person name="Schmutz J."/>
            <person name="Jabbour D."/>
            <person name="Luo H."/>
            <person name="Baker S.E."/>
            <person name="Pisabarro A.G."/>
            <person name="Walton J.D."/>
            <person name="Blanchette R.A."/>
            <person name="Henrissat B."/>
            <person name="Martin F."/>
            <person name="Cullen D."/>
            <person name="Hibbett D.S."/>
            <person name="Grigoriev I.V."/>
        </authorList>
    </citation>
    <scope>NUCLEOTIDE SEQUENCE [LARGE SCALE GENOMIC DNA]</scope>
    <source>
        <strain evidence="3">MUCL 33604</strain>
    </source>
</reference>